<dbReference type="GO" id="GO:0050808">
    <property type="term" value="P:synapse organization"/>
    <property type="evidence" value="ECO:0007669"/>
    <property type="project" value="TreeGrafter"/>
</dbReference>
<dbReference type="InterPro" id="IPR003598">
    <property type="entry name" value="Ig_sub2"/>
</dbReference>
<feature type="compositionally biased region" description="Basic and acidic residues" evidence="1">
    <location>
        <begin position="215"/>
        <end position="226"/>
    </location>
</feature>
<feature type="chain" id="PRO_5028415270" evidence="2">
    <location>
        <begin position="29"/>
        <end position="550"/>
    </location>
</feature>
<dbReference type="InterPro" id="IPR007110">
    <property type="entry name" value="Ig-like_dom"/>
</dbReference>
<proteinExistence type="predicted"/>
<feature type="compositionally biased region" description="Basic and acidic residues" evidence="1">
    <location>
        <begin position="233"/>
        <end position="243"/>
    </location>
</feature>
<dbReference type="GeneID" id="106751586"/>
<keyword evidence="2" id="KW-0732">Signal</keyword>
<dbReference type="CDD" id="cd00096">
    <property type="entry name" value="Ig"/>
    <property type="match status" value="1"/>
</dbReference>
<sequence>MTGRRMRPTAWVLGVIAIVSIMITVTTSETGESGVIERSVNRPDEEDRQVDERILAKNRTAETVWFRDADDIVDGNNDTAILEETIAAFAIRLAAEYTTSKDSSSLVVVVVTEAHSENTSKRHADDEAISASRRIADSEQAEEALAILEDAREANETAVGKSKDDWLTVSVEEAKEEEEEANNEEAEEDATEVKFSGQRNVDDIRAISFQVPPLEVKKEAHRDEQSKSPAGRIKNERTEEARKIQSKPANNLLLTGKSTKAFYEIKPSIRTLEMERTHEQATTHRSLSGRKFVLPSVDSAYGKFGPYFEDGDRELNITARIGSTVLLDCKIGMLGDKQVTWLQHSKDSFRLLTVGRIPYSVDQRISLNFRYPSNWRLQILYASPRDSGLYKCQVATHPPLVKKINVVVTAPALTISDDSGRIVSKERHLKAGSILRLRCEARDVLESLNESVVWTRGDETLTEDVSENRTTEISAGKEVLVIVSTLIVERASPRHAGNYSCMVAGKAKTTVAVHVLNGELPAAVHDGNGVSRAFLNLWLVHLTMSYVFTR</sequence>
<dbReference type="InterPro" id="IPR013151">
    <property type="entry name" value="Immunoglobulin_dom"/>
</dbReference>
<protein>
    <submittedName>
        <fullName evidence="5">Uncharacterized protein LOC106751586</fullName>
    </submittedName>
</protein>
<reference evidence="5" key="1">
    <citation type="submission" date="2025-08" db="UniProtKB">
        <authorList>
            <consortium name="RefSeq"/>
        </authorList>
    </citation>
    <scope>IDENTIFICATION</scope>
</reference>
<organism evidence="4 5">
    <name type="scientific">Dinoponera quadriceps</name>
    <name type="common">South American ant</name>
    <dbReference type="NCBI Taxonomy" id="609295"/>
    <lineage>
        <taxon>Eukaryota</taxon>
        <taxon>Metazoa</taxon>
        <taxon>Ecdysozoa</taxon>
        <taxon>Arthropoda</taxon>
        <taxon>Hexapoda</taxon>
        <taxon>Insecta</taxon>
        <taxon>Pterygota</taxon>
        <taxon>Neoptera</taxon>
        <taxon>Endopterygota</taxon>
        <taxon>Hymenoptera</taxon>
        <taxon>Apocrita</taxon>
        <taxon>Aculeata</taxon>
        <taxon>Formicoidea</taxon>
        <taxon>Formicidae</taxon>
        <taxon>Ponerinae</taxon>
        <taxon>Ponerini</taxon>
        <taxon>Dinoponera</taxon>
    </lineage>
</organism>
<dbReference type="InterPro" id="IPR037448">
    <property type="entry name" value="Zig-8"/>
</dbReference>
<gene>
    <name evidence="5" type="primary">LOC106751586</name>
</gene>
<dbReference type="PANTHER" id="PTHR23279">
    <property type="entry name" value="DEFECTIVE PROBOSCIS EXTENSION RESPONSE DPR -RELATED"/>
    <property type="match status" value="1"/>
</dbReference>
<dbReference type="InterPro" id="IPR003599">
    <property type="entry name" value="Ig_sub"/>
</dbReference>
<dbReference type="OrthoDB" id="6354602at2759"/>
<dbReference type="SUPFAM" id="SSF48726">
    <property type="entry name" value="Immunoglobulin"/>
    <property type="match status" value="2"/>
</dbReference>
<evidence type="ECO:0000256" key="1">
    <source>
        <dbReference type="SAM" id="MobiDB-lite"/>
    </source>
</evidence>
<dbReference type="AlphaFoldDB" id="A0A6P3YC43"/>
<dbReference type="RefSeq" id="XP_014487993.1">
    <property type="nucleotide sequence ID" value="XM_014632507.1"/>
</dbReference>
<evidence type="ECO:0000313" key="5">
    <source>
        <dbReference type="RefSeq" id="XP_014487993.1"/>
    </source>
</evidence>
<dbReference type="SMART" id="SM00408">
    <property type="entry name" value="IGc2"/>
    <property type="match status" value="2"/>
</dbReference>
<feature type="domain" description="Ig-like" evidence="3">
    <location>
        <begin position="295"/>
        <end position="405"/>
    </location>
</feature>
<dbReference type="Proteomes" id="UP000515204">
    <property type="component" value="Unplaced"/>
</dbReference>
<feature type="signal peptide" evidence="2">
    <location>
        <begin position="1"/>
        <end position="28"/>
    </location>
</feature>
<keyword evidence="4" id="KW-1185">Reference proteome</keyword>
<accession>A0A6P3YC43</accession>
<dbReference type="KEGG" id="dqu:106751586"/>
<feature type="region of interest" description="Disordered" evidence="1">
    <location>
        <begin position="173"/>
        <end position="197"/>
    </location>
</feature>
<feature type="compositionally biased region" description="Acidic residues" evidence="1">
    <location>
        <begin position="174"/>
        <end position="190"/>
    </location>
</feature>
<dbReference type="InterPro" id="IPR013783">
    <property type="entry name" value="Ig-like_fold"/>
</dbReference>
<feature type="domain" description="Ig-like" evidence="3">
    <location>
        <begin position="411"/>
        <end position="512"/>
    </location>
</feature>
<dbReference type="PANTHER" id="PTHR23279:SF3">
    <property type="entry name" value="DEFECTIVE PROBOSCIS EXTENSION RESPONSE 18"/>
    <property type="match status" value="1"/>
</dbReference>
<evidence type="ECO:0000313" key="4">
    <source>
        <dbReference type="Proteomes" id="UP000515204"/>
    </source>
</evidence>
<dbReference type="InterPro" id="IPR036179">
    <property type="entry name" value="Ig-like_dom_sf"/>
</dbReference>
<evidence type="ECO:0000259" key="3">
    <source>
        <dbReference type="PROSITE" id="PS50835"/>
    </source>
</evidence>
<evidence type="ECO:0000256" key="2">
    <source>
        <dbReference type="SAM" id="SignalP"/>
    </source>
</evidence>
<feature type="region of interest" description="Disordered" evidence="1">
    <location>
        <begin position="215"/>
        <end position="246"/>
    </location>
</feature>
<dbReference type="Pfam" id="PF00047">
    <property type="entry name" value="ig"/>
    <property type="match status" value="1"/>
</dbReference>
<dbReference type="Gene3D" id="2.60.40.10">
    <property type="entry name" value="Immunoglobulins"/>
    <property type="match status" value="2"/>
</dbReference>
<dbReference type="SMART" id="SM00409">
    <property type="entry name" value="IG"/>
    <property type="match status" value="2"/>
</dbReference>
<dbReference type="GO" id="GO:0032589">
    <property type="term" value="C:neuron projection membrane"/>
    <property type="evidence" value="ECO:0007669"/>
    <property type="project" value="TreeGrafter"/>
</dbReference>
<name>A0A6P3YC43_DINQU</name>
<dbReference type="PROSITE" id="PS50835">
    <property type="entry name" value="IG_LIKE"/>
    <property type="match status" value="2"/>
</dbReference>